<name>A0A6J5WH38_PRUAR</name>
<sequence length="105" mass="12194">MHFYAPKTAYLLVESFSFARFLCMPFPDEGFAVVYSLTIVTTRRNREARLEYLNLTHFCIQASNSDHKNWFTNGKSRLDLLAEDLEGEVGWGRGRQQEKFGISHN</sequence>
<evidence type="ECO:0000313" key="3">
    <source>
        <dbReference type="Proteomes" id="UP000507222"/>
    </source>
</evidence>
<accession>A0A6J5WH38</accession>
<gene>
    <name evidence="1" type="ORF">CURHAP_LOCUS11660</name>
    <name evidence="2" type="ORF">ORAREDHAP_LOCUS11296</name>
</gene>
<organism evidence="2 4">
    <name type="scientific">Prunus armeniaca</name>
    <name type="common">Apricot</name>
    <name type="synonym">Armeniaca vulgaris</name>
    <dbReference type="NCBI Taxonomy" id="36596"/>
    <lineage>
        <taxon>Eukaryota</taxon>
        <taxon>Viridiplantae</taxon>
        <taxon>Streptophyta</taxon>
        <taxon>Embryophyta</taxon>
        <taxon>Tracheophyta</taxon>
        <taxon>Spermatophyta</taxon>
        <taxon>Magnoliopsida</taxon>
        <taxon>eudicotyledons</taxon>
        <taxon>Gunneridae</taxon>
        <taxon>Pentapetalae</taxon>
        <taxon>rosids</taxon>
        <taxon>fabids</taxon>
        <taxon>Rosales</taxon>
        <taxon>Rosaceae</taxon>
        <taxon>Amygdaloideae</taxon>
        <taxon>Amygdaleae</taxon>
        <taxon>Prunus</taxon>
    </lineage>
</organism>
<reference evidence="4" key="1">
    <citation type="journal article" date="2020" name="Genome Biol.">
        <title>Gamete binning: chromosome-level and haplotype-resolved genome assembly enabled by high-throughput single-cell sequencing of gamete genomes.</title>
        <authorList>
            <person name="Campoy J.A."/>
            <person name="Sun H."/>
            <person name="Goel M."/>
            <person name="Jiao W.-B."/>
            <person name="Folz-Donahue K."/>
            <person name="Wang N."/>
            <person name="Rubio M."/>
            <person name="Liu C."/>
            <person name="Kukat C."/>
            <person name="Ruiz D."/>
            <person name="Huettel B."/>
            <person name="Schneeberger K."/>
        </authorList>
    </citation>
    <scope>NUCLEOTIDE SEQUENCE [LARGE SCALE GENOMIC DNA]</scope>
    <source>
        <strain evidence="4">cv. Rojo Pasion</strain>
    </source>
</reference>
<dbReference type="Proteomes" id="UP000507245">
    <property type="component" value="Unassembled WGS sequence"/>
</dbReference>
<evidence type="ECO:0000313" key="1">
    <source>
        <dbReference type="EMBL" id="CAB4268315.1"/>
    </source>
</evidence>
<dbReference type="AlphaFoldDB" id="A0A6J5WH38"/>
<keyword evidence="4" id="KW-1185">Reference proteome</keyword>
<reference evidence="2 3" key="2">
    <citation type="submission" date="2020-05" db="EMBL/GenBank/DDBJ databases">
        <authorList>
            <person name="Campoy J."/>
            <person name="Schneeberger K."/>
            <person name="Spophaly S."/>
        </authorList>
    </citation>
    <scope>NUCLEOTIDE SEQUENCE [LARGE SCALE GENOMIC DNA]</scope>
    <source>
        <strain evidence="2">PruArmRojPasFocal</strain>
    </source>
</reference>
<evidence type="ECO:0000313" key="2">
    <source>
        <dbReference type="EMBL" id="CAB4298684.1"/>
    </source>
</evidence>
<evidence type="ECO:0000313" key="4">
    <source>
        <dbReference type="Proteomes" id="UP000507245"/>
    </source>
</evidence>
<protein>
    <submittedName>
        <fullName evidence="2">Uncharacterized protein</fullName>
    </submittedName>
</protein>
<dbReference type="Proteomes" id="UP000507222">
    <property type="component" value="Unassembled WGS sequence"/>
</dbReference>
<dbReference type="EMBL" id="CAEKDK010000002">
    <property type="protein sequence ID" value="CAB4268315.1"/>
    <property type="molecule type" value="Genomic_DNA"/>
</dbReference>
<proteinExistence type="predicted"/>
<dbReference type="EMBL" id="CAEKKB010000002">
    <property type="protein sequence ID" value="CAB4298684.1"/>
    <property type="molecule type" value="Genomic_DNA"/>
</dbReference>